<proteinExistence type="predicted"/>
<dbReference type="Proteomes" id="UP000182089">
    <property type="component" value="Unassembled WGS sequence"/>
</dbReference>
<evidence type="ECO:0000313" key="2">
    <source>
        <dbReference type="EMBL" id="SEM47485.1"/>
    </source>
</evidence>
<feature type="transmembrane region" description="Helical" evidence="1">
    <location>
        <begin position="76"/>
        <end position="98"/>
    </location>
</feature>
<keyword evidence="1" id="KW-0812">Transmembrane</keyword>
<evidence type="ECO:0000256" key="1">
    <source>
        <dbReference type="SAM" id="Phobius"/>
    </source>
</evidence>
<sequence>MLHHLAQNGHPALITADSLAFSFGLGALLLQIIATSLLNTKAYRVLHILTLDFYYLFWSSFLFVFSFGIKFFARGWVAFGILCALSVAMIIHTSIWYLKAWYLKQVFYTLVIGAVCCLLLSTINLLALIALTLALVSFFLIKKRSTAFFSCLLFVASLISSECAIFYL</sequence>
<feature type="transmembrane region" description="Helical" evidence="1">
    <location>
        <begin position="53"/>
        <end position="69"/>
    </location>
</feature>
<organism evidence="2 3">
    <name type="scientific">Ligilactobacillus ruminis</name>
    <dbReference type="NCBI Taxonomy" id="1623"/>
    <lineage>
        <taxon>Bacteria</taxon>
        <taxon>Bacillati</taxon>
        <taxon>Bacillota</taxon>
        <taxon>Bacilli</taxon>
        <taxon>Lactobacillales</taxon>
        <taxon>Lactobacillaceae</taxon>
        <taxon>Ligilactobacillus</taxon>
    </lineage>
</organism>
<feature type="transmembrane region" description="Helical" evidence="1">
    <location>
        <begin position="147"/>
        <end position="167"/>
    </location>
</feature>
<feature type="transmembrane region" description="Helical" evidence="1">
    <location>
        <begin position="110"/>
        <end position="140"/>
    </location>
</feature>
<keyword evidence="1" id="KW-0472">Membrane</keyword>
<reference evidence="2 3" key="1">
    <citation type="submission" date="2016-10" db="EMBL/GenBank/DDBJ databases">
        <authorList>
            <person name="Varghese N."/>
            <person name="Submissions S."/>
        </authorList>
    </citation>
    <scope>NUCLEOTIDE SEQUENCE [LARGE SCALE GENOMIC DNA]</scope>
    <source>
        <strain evidence="2 3">WC1T17</strain>
    </source>
</reference>
<feature type="transmembrane region" description="Helical" evidence="1">
    <location>
        <begin position="12"/>
        <end position="33"/>
    </location>
</feature>
<comment type="caution">
    <text evidence="2">The sequence shown here is derived from an EMBL/GenBank/DDBJ whole genome shotgun (WGS) entry which is preliminary data.</text>
</comment>
<protein>
    <submittedName>
        <fullName evidence="2">Uncharacterized protein</fullName>
    </submittedName>
</protein>
<name>A0ABY1AA55_9LACO</name>
<gene>
    <name evidence="2" type="ORF">SAMN05216431_10359</name>
</gene>
<dbReference type="EMBL" id="FOCC01000003">
    <property type="protein sequence ID" value="SEM47485.1"/>
    <property type="molecule type" value="Genomic_DNA"/>
</dbReference>
<accession>A0ABY1AA55</accession>
<evidence type="ECO:0000313" key="3">
    <source>
        <dbReference type="Proteomes" id="UP000182089"/>
    </source>
</evidence>
<keyword evidence="1" id="KW-1133">Transmembrane helix</keyword>